<evidence type="ECO:0000313" key="2">
    <source>
        <dbReference type="Proteomes" id="UP000540929"/>
    </source>
</evidence>
<dbReference type="RefSeq" id="WP_179745782.1">
    <property type="nucleotide sequence ID" value="NZ_JACCAS010000002.1"/>
</dbReference>
<accession>A0A7Z0BB43</accession>
<gene>
    <name evidence="1" type="ORF">GGD40_005618</name>
</gene>
<comment type="caution">
    <text evidence="1">The sequence shown here is derived from an EMBL/GenBank/DDBJ whole genome shotgun (WGS) entry which is preliminary data.</text>
</comment>
<protein>
    <submittedName>
        <fullName evidence="1">Uncharacterized protein</fullName>
    </submittedName>
</protein>
<organism evidence="1 2">
    <name type="scientific">Paraburkholderia bryophila</name>
    <dbReference type="NCBI Taxonomy" id="420952"/>
    <lineage>
        <taxon>Bacteria</taxon>
        <taxon>Pseudomonadati</taxon>
        <taxon>Pseudomonadota</taxon>
        <taxon>Betaproteobacteria</taxon>
        <taxon>Burkholderiales</taxon>
        <taxon>Burkholderiaceae</taxon>
        <taxon>Paraburkholderia</taxon>
    </lineage>
</organism>
<dbReference type="Proteomes" id="UP000540929">
    <property type="component" value="Unassembled WGS sequence"/>
</dbReference>
<proteinExistence type="predicted"/>
<dbReference type="EMBL" id="JACCAS010000002">
    <property type="protein sequence ID" value="NYH26047.1"/>
    <property type="molecule type" value="Genomic_DNA"/>
</dbReference>
<keyword evidence="2" id="KW-1185">Reference proteome</keyword>
<name>A0A7Z0BB43_9BURK</name>
<dbReference type="AlphaFoldDB" id="A0A7Z0BB43"/>
<reference evidence="1 2" key="1">
    <citation type="submission" date="2020-07" db="EMBL/GenBank/DDBJ databases">
        <title>Exploring microbial biodiversity for novel pathways involved in the catabolism of aromatic compounds derived from lignin.</title>
        <authorList>
            <person name="Elkins J."/>
        </authorList>
    </citation>
    <scope>NUCLEOTIDE SEQUENCE [LARGE SCALE GENOMIC DNA]</scope>
    <source>
        <strain evidence="1 2">H2C3C</strain>
    </source>
</reference>
<evidence type="ECO:0000313" key="1">
    <source>
        <dbReference type="EMBL" id="NYH26047.1"/>
    </source>
</evidence>
<sequence length="97" mass="11029">MLRSDTFGVREHHVFRSKTTMRLRNDDVLDDCEWLLTVHNVVAYVQKERVDNIAVLLRDKNISALAPALDFQSLWTNVHADIAGHLTISLDADMAVV</sequence>